<gene>
    <name evidence="2" type="ORF">GCM10009788_24060</name>
</gene>
<reference evidence="2 3" key="1">
    <citation type="journal article" date="2019" name="Int. J. Syst. Evol. Microbiol.">
        <title>The Global Catalogue of Microorganisms (GCM) 10K type strain sequencing project: providing services to taxonomists for standard genome sequencing and annotation.</title>
        <authorList>
            <consortium name="The Broad Institute Genomics Platform"/>
            <consortium name="The Broad Institute Genome Sequencing Center for Infectious Disease"/>
            <person name="Wu L."/>
            <person name="Ma J."/>
        </authorList>
    </citation>
    <scope>NUCLEOTIDE SEQUENCE [LARGE SCALE GENOMIC DNA]</scope>
    <source>
        <strain evidence="2 3">JCM 14942</strain>
    </source>
</reference>
<comment type="caution">
    <text evidence="2">The sequence shown here is derived from an EMBL/GenBank/DDBJ whole genome shotgun (WGS) entry which is preliminary data.</text>
</comment>
<evidence type="ECO:0000313" key="2">
    <source>
        <dbReference type="EMBL" id="GAA1519251.1"/>
    </source>
</evidence>
<proteinExistence type="predicted"/>
<dbReference type="Proteomes" id="UP001500842">
    <property type="component" value="Unassembled WGS sequence"/>
</dbReference>
<name>A0ABN2AH84_9ACTN</name>
<sequence length="265" mass="28267">MENTSPTRITRHAGSLALTVWPDTPVERRPRFGYRVTDTTTGQSVEGRDLMLGTGQAEDSSEAIRVLAAFLSAAGEASGSWDAFPDWIAEAARTNSDDLALLSESDDPSGPEVAAASPEPERWISVVFLQGPEANDLLDLIDRQGTDAAIEYLAGYDYGEETVQAALENGYVYDDLPTGTVDEVAQRDVYTLTYNHHLGHVHLLRVHDAVPDPVLLGIEDPAAPRPAPERAPVPRPGGSAAGVERDWFASPPASGAGGAPRGLSR</sequence>
<feature type="compositionally biased region" description="Gly residues" evidence="1">
    <location>
        <begin position="255"/>
        <end position="265"/>
    </location>
</feature>
<evidence type="ECO:0000313" key="3">
    <source>
        <dbReference type="Proteomes" id="UP001500842"/>
    </source>
</evidence>
<feature type="region of interest" description="Disordered" evidence="1">
    <location>
        <begin position="220"/>
        <end position="265"/>
    </location>
</feature>
<evidence type="ECO:0000256" key="1">
    <source>
        <dbReference type="SAM" id="MobiDB-lite"/>
    </source>
</evidence>
<protein>
    <submittedName>
        <fullName evidence="2">Uncharacterized protein</fullName>
    </submittedName>
</protein>
<feature type="compositionally biased region" description="Pro residues" evidence="1">
    <location>
        <begin position="223"/>
        <end position="235"/>
    </location>
</feature>
<keyword evidence="3" id="KW-1185">Reference proteome</keyword>
<organism evidence="2 3">
    <name type="scientific">Nocardioides humi</name>
    <dbReference type="NCBI Taxonomy" id="449461"/>
    <lineage>
        <taxon>Bacteria</taxon>
        <taxon>Bacillati</taxon>
        <taxon>Actinomycetota</taxon>
        <taxon>Actinomycetes</taxon>
        <taxon>Propionibacteriales</taxon>
        <taxon>Nocardioidaceae</taxon>
        <taxon>Nocardioides</taxon>
    </lineage>
</organism>
<dbReference type="EMBL" id="BAAAOR010000017">
    <property type="protein sequence ID" value="GAA1519251.1"/>
    <property type="molecule type" value="Genomic_DNA"/>
</dbReference>
<accession>A0ABN2AH84</accession>